<feature type="transmembrane region" description="Helical" evidence="9">
    <location>
        <begin position="354"/>
        <end position="373"/>
    </location>
</feature>
<dbReference type="InterPro" id="IPR000203">
    <property type="entry name" value="GPS"/>
</dbReference>
<evidence type="ECO:0000313" key="13">
    <source>
        <dbReference type="Proteomes" id="UP000887568"/>
    </source>
</evidence>
<dbReference type="GO" id="GO:0007189">
    <property type="term" value="P:adenylate cyclase-activating G protein-coupled receptor signaling pathway"/>
    <property type="evidence" value="ECO:0007669"/>
    <property type="project" value="TreeGrafter"/>
</dbReference>
<dbReference type="PRINTS" id="PR00249">
    <property type="entry name" value="GPCRSECRETIN"/>
</dbReference>
<feature type="transmembrane region" description="Helical" evidence="9">
    <location>
        <begin position="315"/>
        <end position="334"/>
    </location>
</feature>
<dbReference type="GO" id="GO:0005886">
    <property type="term" value="C:plasma membrane"/>
    <property type="evidence" value="ECO:0007669"/>
    <property type="project" value="UniProtKB-SubCell"/>
</dbReference>
<dbReference type="Pfam" id="PF01825">
    <property type="entry name" value="GPS"/>
    <property type="match status" value="1"/>
</dbReference>
<dbReference type="InterPro" id="IPR057244">
    <property type="entry name" value="GAIN_B"/>
</dbReference>
<feature type="domain" description="GAIN-B" evidence="10">
    <location>
        <begin position="32"/>
        <end position="203"/>
    </location>
</feature>
<dbReference type="AlphaFoldDB" id="A0A913ZE20"/>
<accession>A0A913ZE20</accession>
<name>A0A913ZE20_PATMI</name>
<feature type="transmembrane region" description="Helical" evidence="9">
    <location>
        <begin position="400"/>
        <end position="419"/>
    </location>
</feature>
<evidence type="ECO:0000256" key="8">
    <source>
        <dbReference type="SAM" id="MobiDB-lite"/>
    </source>
</evidence>
<feature type="transmembrane region" description="Helical" evidence="9">
    <location>
        <begin position="244"/>
        <end position="263"/>
    </location>
</feature>
<dbReference type="PANTHER" id="PTHR12011">
    <property type="entry name" value="ADHESION G-PROTEIN COUPLED RECEPTOR"/>
    <property type="match status" value="1"/>
</dbReference>
<reference evidence="12" key="1">
    <citation type="submission" date="2022-11" db="UniProtKB">
        <authorList>
            <consortium name="EnsemblMetazoa"/>
        </authorList>
    </citation>
    <scope>IDENTIFICATION</scope>
</reference>
<dbReference type="Gene3D" id="1.20.1070.10">
    <property type="entry name" value="Rhodopsin 7-helix transmembrane proteins"/>
    <property type="match status" value="1"/>
</dbReference>
<keyword evidence="3 9" id="KW-0812">Transmembrane</keyword>
<evidence type="ECO:0000256" key="2">
    <source>
        <dbReference type="ARBA" id="ARBA00007343"/>
    </source>
</evidence>
<dbReference type="InterPro" id="IPR017981">
    <property type="entry name" value="GPCR_2-like_7TM"/>
</dbReference>
<dbReference type="PROSITE" id="PS50261">
    <property type="entry name" value="G_PROTEIN_RECEP_F2_4"/>
    <property type="match status" value="1"/>
</dbReference>
<feature type="compositionally biased region" description="Basic and acidic residues" evidence="8">
    <location>
        <begin position="83"/>
        <end position="103"/>
    </location>
</feature>
<dbReference type="RefSeq" id="XP_038049205.1">
    <property type="nucleotide sequence ID" value="XM_038193277.1"/>
</dbReference>
<evidence type="ECO:0000256" key="1">
    <source>
        <dbReference type="ARBA" id="ARBA00004141"/>
    </source>
</evidence>
<feature type="transmembrane region" description="Helical" evidence="9">
    <location>
        <begin position="275"/>
        <end position="294"/>
    </location>
</feature>
<organism evidence="12 13">
    <name type="scientific">Patiria miniata</name>
    <name type="common">Bat star</name>
    <name type="synonym">Asterina miniata</name>
    <dbReference type="NCBI Taxonomy" id="46514"/>
    <lineage>
        <taxon>Eukaryota</taxon>
        <taxon>Metazoa</taxon>
        <taxon>Echinodermata</taxon>
        <taxon>Eleutherozoa</taxon>
        <taxon>Asterozoa</taxon>
        <taxon>Asteroidea</taxon>
        <taxon>Valvatacea</taxon>
        <taxon>Valvatida</taxon>
        <taxon>Asterinidae</taxon>
        <taxon>Patiria</taxon>
    </lineage>
</organism>
<dbReference type="InterPro" id="IPR046338">
    <property type="entry name" value="GAIN_dom_sf"/>
</dbReference>
<feature type="region of interest" description="Disordered" evidence="8">
    <location>
        <begin position="83"/>
        <end position="106"/>
    </location>
</feature>
<evidence type="ECO:0000259" key="11">
    <source>
        <dbReference type="PROSITE" id="PS50261"/>
    </source>
</evidence>
<evidence type="ECO:0000313" key="12">
    <source>
        <dbReference type="EnsemblMetazoa" id="XP_038049205.1"/>
    </source>
</evidence>
<dbReference type="Gene3D" id="2.60.220.50">
    <property type="match status" value="1"/>
</dbReference>
<evidence type="ECO:0000256" key="6">
    <source>
        <dbReference type="ARBA" id="ARBA00023157"/>
    </source>
</evidence>
<evidence type="ECO:0000256" key="9">
    <source>
        <dbReference type="SAM" id="Phobius"/>
    </source>
</evidence>
<feature type="transmembrane region" description="Helical" evidence="9">
    <location>
        <begin position="425"/>
        <end position="448"/>
    </location>
</feature>
<sequence length="527" mass="58351">MAVNLAKRAGNLTSESIVLASKHLVTVIDFLQPTNASTEYTFPKNASDHDKAAFAIPQAVFDTHDANAVVTLLYHSLGPLLQDNKRSDNETGNRKSTTKKDESGSSSVVGSKVISVTLVPPLQTSVENAIQFGFHLDPMTWSSRLSKNTVKTCSFLNFSMLNDTGGAWSNNGCHMTSDNDSHVECSCDHMTSFAVLVQVVDIEISEADRRALDVISLIGCVCSIIGTFLTCSTYLFLRMTSERTLIHFNLAIAIMLAQVTFLFEDSAEKGTVTCAVVAMLLYFFNTAIFCWMLIEGVQIYFQVVVVFVNAERLKMYILTGWGFPLILTVITTAILRESLGTHGICWLSVADHSIWFFAVPVIIVILINCYILVRVTKLIVTLTKAQGGSKIDNAKKSTKASVMLLPLLGCTWVFGFLCVTESTIIFHYLFAIFNSFQGFCLFLAYCAFSTEVRDSWSKKRESWSLSRSLNARSSKVSPASKTTEQAWEHKARKTLKTYIGKKQIKKDISLGGHFKEDSSHLAVVDEI</sequence>
<dbReference type="PROSITE" id="PS50221">
    <property type="entry name" value="GAIN_B"/>
    <property type="match status" value="1"/>
</dbReference>
<dbReference type="EnsemblMetazoa" id="XM_038193277.1">
    <property type="protein sequence ID" value="XP_038049205.1"/>
    <property type="gene ID" value="LOC119722879"/>
</dbReference>
<dbReference type="Pfam" id="PF00002">
    <property type="entry name" value="7tm_2"/>
    <property type="match status" value="1"/>
</dbReference>
<dbReference type="SMART" id="SM00303">
    <property type="entry name" value="GPS"/>
    <property type="match status" value="1"/>
</dbReference>
<feature type="domain" description="G-protein coupled receptors family 2 profile 2" evidence="11">
    <location>
        <begin position="212"/>
        <end position="449"/>
    </location>
</feature>
<dbReference type="PANTHER" id="PTHR12011:SF471">
    <property type="entry name" value="G-PROTEIN COUPLED RECEPTORS FAMILY 2 PROFILE 2 DOMAIN-CONTAINING PROTEIN"/>
    <property type="match status" value="1"/>
</dbReference>
<evidence type="ECO:0000256" key="7">
    <source>
        <dbReference type="ARBA" id="ARBA00023180"/>
    </source>
</evidence>
<keyword evidence="13" id="KW-1185">Reference proteome</keyword>
<dbReference type="OrthoDB" id="347083at2759"/>
<keyword evidence="7" id="KW-0325">Glycoprotein</keyword>
<evidence type="ECO:0000259" key="10">
    <source>
        <dbReference type="PROSITE" id="PS50221"/>
    </source>
</evidence>
<proteinExistence type="inferred from homology"/>
<dbReference type="SUPFAM" id="SSF81321">
    <property type="entry name" value="Family A G protein-coupled receptor-like"/>
    <property type="match status" value="1"/>
</dbReference>
<keyword evidence="6" id="KW-1015">Disulfide bond</keyword>
<dbReference type="GO" id="GO:0004930">
    <property type="term" value="F:G protein-coupled receptor activity"/>
    <property type="evidence" value="ECO:0007669"/>
    <property type="project" value="InterPro"/>
</dbReference>
<keyword evidence="5 9" id="KW-0472">Membrane</keyword>
<dbReference type="Proteomes" id="UP000887568">
    <property type="component" value="Unplaced"/>
</dbReference>
<comment type="similarity">
    <text evidence="2">Belongs to the G-protein coupled receptor 2 family. Adhesion G-protein coupled receptor (ADGR) subfamily.</text>
</comment>
<evidence type="ECO:0000256" key="3">
    <source>
        <dbReference type="ARBA" id="ARBA00022692"/>
    </source>
</evidence>
<protein>
    <submittedName>
        <fullName evidence="12">Uncharacterized protein</fullName>
    </submittedName>
</protein>
<dbReference type="InterPro" id="IPR000832">
    <property type="entry name" value="GPCR_2_secretin-like"/>
</dbReference>
<feature type="transmembrane region" description="Helical" evidence="9">
    <location>
        <begin position="214"/>
        <end position="237"/>
    </location>
</feature>
<dbReference type="OMA" id="FNTAIFC"/>
<dbReference type="GO" id="GO:0007166">
    <property type="term" value="P:cell surface receptor signaling pathway"/>
    <property type="evidence" value="ECO:0007669"/>
    <property type="project" value="InterPro"/>
</dbReference>
<keyword evidence="4 9" id="KW-1133">Transmembrane helix</keyword>
<evidence type="ECO:0000256" key="5">
    <source>
        <dbReference type="ARBA" id="ARBA00023136"/>
    </source>
</evidence>
<dbReference type="GeneID" id="119722879"/>
<evidence type="ECO:0000256" key="4">
    <source>
        <dbReference type="ARBA" id="ARBA00022989"/>
    </source>
</evidence>
<dbReference type="FunFam" id="1.20.1070.10:FF:000058">
    <property type="entry name" value="Adhesion G protein-coupled receptor F5"/>
    <property type="match status" value="1"/>
</dbReference>
<comment type="subcellular location">
    <subcellularLocation>
        <location evidence="1">Membrane</location>
        <topology evidence="1">Multi-pass membrane protein</topology>
    </subcellularLocation>
</comment>